<dbReference type="AlphaFoldDB" id="A0A9P8PID3"/>
<protein>
    <submittedName>
        <fullName evidence="5">Uncharacterized protein</fullName>
    </submittedName>
</protein>
<dbReference type="Proteomes" id="UP000769157">
    <property type="component" value="Unassembled WGS sequence"/>
</dbReference>
<name>A0A9P8PID3_9ASCO</name>
<comment type="subcellular location">
    <subcellularLocation>
        <location evidence="1">Mitochondrion</location>
    </subcellularLocation>
</comment>
<evidence type="ECO:0000313" key="5">
    <source>
        <dbReference type="EMBL" id="KAH3671919.1"/>
    </source>
</evidence>
<dbReference type="EMBL" id="JAEUBE010000042">
    <property type="protein sequence ID" value="KAH3671919.1"/>
    <property type="molecule type" value="Genomic_DNA"/>
</dbReference>
<evidence type="ECO:0000256" key="4">
    <source>
        <dbReference type="SAM" id="Coils"/>
    </source>
</evidence>
<sequence>MLSRTVAIATRSNRSIVTRFYSSEGSTGSTRSDGSSDAFTAQEDYYIKKHQAEQIAKLKEQLAKQKEQLDTLEGGDQWGRDVCVEVLNDGVHVVDSQRSDVSQLLDLVGDLLDLVIRQVEVQLLDSALDGIPSRQSVGKVDVSGQAEIRWVQDLVGGWVGQDGLGMDTGLVGEGAETGDWVVERNVHLNSLCNQVLQISQFVQLVLGHDVLSVCSNHSGHQTSQRSDTVSLSNTKQRNVNQLGTGLQSSVRVGNGASGVVVEMALDVARNNALQRLDKLVHLSWVGASNSVGNTNSVHTNLVDGLINIEQVHDVGSERVLGRESDLDTFGLDKLNHLHRRFGDVRHVLTVRVLSQELRSSNNNIDTINTSLDSNFCVVHVTSDMGQNLGFQSQLANRLAISPTLFRGDRRGQLDVVHSKIIQSLGNLYFLLGGEKGVGKLLTFSQSRFNQLE</sequence>
<reference evidence="5" key="2">
    <citation type="submission" date="2021-01" db="EMBL/GenBank/DDBJ databases">
        <authorList>
            <person name="Schikora-Tamarit M.A."/>
        </authorList>
    </citation>
    <scope>NUCLEOTIDE SEQUENCE</scope>
    <source>
        <strain evidence="5">CBS6075</strain>
    </source>
</reference>
<evidence type="ECO:0000256" key="2">
    <source>
        <dbReference type="ARBA" id="ARBA00010901"/>
    </source>
</evidence>
<keyword evidence="6" id="KW-1185">Reference proteome</keyword>
<dbReference type="GO" id="GO:0042030">
    <property type="term" value="F:ATPase inhibitor activity"/>
    <property type="evidence" value="ECO:0007669"/>
    <property type="project" value="InterPro"/>
</dbReference>
<gene>
    <name evidence="5" type="ORF">OGAPHI_000105</name>
</gene>
<evidence type="ECO:0000256" key="1">
    <source>
        <dbReference type="ARBA" id="ARBA00004173"/>
    </source>
</evidence>
<comment type="caution">
    <text evidence="5">The sequence shown here is derived from an EMBL/GenBank/DDBJ whole genome shotgun (WGS) entry which is preliminary data.</text>
</comment>
<organism evidence="5 6">
    <name type="scientific">Ogataea philodendri</name>
    <dbReference type="NCBI Taxonomy" id="1378263"/>
    <lineage>
        <taxon>Eukaryota</taxon>
        <taxon>Fungi</taxon>
        <taxon>Dikarya</taxon>
        <taxon>Ascomycota</taxon>
        <taxon>Saccharomycotina</taxon>
        <taxon>Pichiomycetes</taxon>
        <taxon>Pichiales</taxon>
        <taxon>Pichiaceae</taxon>
        <taxon>Ogataea</taxon>
    </lineage>
</organism>
<dbReference type="Pfam" id="PF04568">
    <property type="entry name" value="IATP"/>
    <property type="match status" value="1"/>
</dbReference>
<dbReference type="InterPro" id="IPR007648">
    <property type="entry name" value="ATPase_inhibitor_mt"/>
</dbReference>
<dbReference type="GO" id="GO:0005739">
    <property type="term" value="C:mitochondrion"/>
    <property type="evidence" value="ECO:0007669"/>
    <property type="project" value="UniProtKB-SubCell"/>
</dbReference>
<dbReference type="GeneID" id="70232073"/>
<proteinExistence type="inferred from homology"/>
<feature type="coiled-coil region" evidence="4">
    <location>
        <begin position="48"/>
        <end position="75"/>
    </location>
</feature>
<evidence type="ECO:0000256" key="3">
    <source>
        <dbReference type="ARBA" id="ARBA00023128"/>
    </source>
</evidence>
<accession>A0A9P8PID3</accession>
<dbReference type="OrthoDB" id="5532350at2759"/>
<comment type="similarity">
    <text evidence="2">Belongs to the ATPase inhibitor family.</text>
</comment>
<dbReference type="Gene3D" id="1.20.5.500">
    <property type="entry name" value="Single helix bin"/>
    <property type="match status" value="1"/>
</dbReference>
<reference evidence="5" key="1">
    <citation type="journal article" date="2021" name="Open Biol.">
        <title>Shared evolutionary footprints suggest mitochondrial oxidative damage underlies multiple complex I losses in fungi.</title>
        <authorList>
            <person name="Schikora-Tamarit M.A."/>
            <person name="Marcet-Houben M."/>
            <person name="Nosek J."/>
            <person name="Gabaldon T."/>
        </authorList>
    </citation>
    <scope>NUCLEOTIDE SEQUENCE</scope>
    <source>
        <strain evidence="5">CBS6075</strain>
    </source>
</reference>
<keyword evidence="3" id="KW-0496">Mitochondrion</keyword>
<dbReference type="RefSeq" id="XP_046065034.1">
    <property type="nucleotide sequence ID" value="XM_046201789.1"/>
</dbReference>
<evidence type="ECO:0000313" key="6">
    <source>
        <dbReference type="Proteomes" id="UP000769157"/>
    </source>
</evidence>
<keyword evidence="4" id="KW-0175">Coiled coil</keyword>